<evidence type="ECO:0000313" key="1">
    <source>
        <dbReference type="EMBL" id="AMS03196.1"/>
    </source>
</evidence>
<proteinExistence type="predicted"/>
<gene>
    <name evidence="1" type="primary">37</name>
    <name evidence="1" type="ORF">SEA_NYMPHADORA_37</name>
</gene>
<protein>
    <submittedName>
        <fullName evidence="1">Uncharacterized protein</fullName>
    </submittedName>
</protein>
<dbReference type="GeneID" id="29065719"/>
<sequence length="60" mass="6711">MQAKRFRLRLNLGFPVVAESRGAPIGETRIGSATDIDETRLRRWLIANSSGWHADGCSLR</sequence>
<dbReference type="KEGG" id="vg:29065719"/>
<organism evidence="1 2">
    <name type="scientific">Gordonia phage Nymphadora</name>
    <dbReference type="NCBI Taxonomy" id="1821558"/>
    <lineage>
        <taxon>Viruses</taxon>
        <taxon>Duplodnaviria</taxon>
        <taxon>Heunggongvirae</taxon>
        <taxon>Uroviricota</taxon>
        <taxon>Caudoviricetes</taxon>
        <taxon>Nymbaxtervirinae</taxon>
        <taxon>Nymphadoravirus</taxon>
        <taxon>Nymphadoravirus nymphadora</taxon>
    </lineage>
</organism>
<dbReference type="EMBL" id="KU963255">
    <property type="protein sequence ID" value="AMS03196.1"/>
    <property type="molecule type" value="Genomic_DNA"/>
</dbReference>
<name>A0A142KAR3_9CAUD</name>
<dbReference type="Proteomes" id="UP000201747">
    <property type="component" value="Segment"/>
</dbReference>
<keyword evidence="2" id="KW-1185">Reference proteome</keyword>
<evidence type="ECO:0000313" key="2">
    <source>
        <dbReference type="Proteomes" id="UP000201747"/>
    </source>
</evidence>
<reference evidence="2" key="1">
    <citation type="submission" date="2016-03" db="EMBL/GenBank/DDBJ databases">
        <authorList>
            <person name="Ploux O."/>
        </authorList>
    </citation>
    <scope>NUCLEOTIDE SEQUENCE [LARGE SCALE GENOMIC DNA]</scope>
</reference>
<dbReference type="RefSeq" id="YP_009286082.1">
    <property type="nucleotide sequence ID" value="NC_031061.1"/>
</dbReference>
<accession>A0A142KAR3</accession>